<reference evidence="1 2" key="1">
    <citation type="submission" date="2016-09" db="EMBL/GenBank/DDBJ databases">
        <title>Draft genome sequence for the type strain of Vulcanibacillus modesticaldus BR, a strictly anaerobic, moderately thermophilic, and nitrate-reducing bacterium from deep sea-hydrothermal vents of the Mid-Atlantic Ridge.</title>
        <authorList>
            <person name="Abin C.A."/>
            <person name="Hollibaugh J.T."/>
        </authorList>
    </citation>
    <scope>NUCLEOTIDE SEQUENCE [LARGE SCALE GENOMIC DNA]</scope>
    <source>
        <strain evidence="1 2">BR</strain>
    </source>
</reference>
<protein>
    <submittedName>
        <fullName evidence="1">Uncharacterized protein</fullName>
    </submittedName>
</protein>
<gene>
    <name evidence="1" type="ORF">BHF71_03995</name>
</gene>
<dbReference type="EMBL" id="MIJF01000078">
    <property type="protein sequence ID" value="OEF96898.1"/>
    <property type="molecule type" value="Genomic_DNA"/>
</dbReference>
<name>A0A1D2YS77_9BACI</name>
<proteinExistence type="predicted"/>
<comment type="caution">
    <text evidence="1">The sequence shown here is derived from an EMBL/GenBank/DDBJ whole genome shotgun (WGS) entry which is preliminary data.</text>
</comment>
<dbReference type="RefSeq" id="WP_069657531.1">
    <property type="nucleotide sequence ID" value="NZ_MIJF01000078.1"/>
</dbReference>
<dbReference type="InterPro" id="IPR019688">
    <property type="entry name" value="DUF2533"/>
</dbReference>
<dbReference type="Pfam" id="PF10752">
    <property type="entry name" value="DUF2533"/>
    <property type="match status" value="1"/>
</dbReference>
<dbReference type="AlphaFoldDB" id="A0A1D2YS77"/>
<sequence>MSVHNEISKQVEEKVQAIKKYQQMDEQRERIISQLIEDYKAGKMINLAKLNSWTKEMNQFAIKHQLPTRKEVTIEMFKNFIEKL</sequence>
<evidence type="ECO:0000313" key="1">
    <source>
        <dbReference type="EMBL" id="OEF96898.1"/>
    </source>
</evidence>
<evidence type="ECO:0000313" key="2">
    <source>
        <dbReference type="Proteomes" id="UP000243739"/>
    </source>
</evidence>
<dbReference type="Proteomes" id="UP000243739">
    <property type="component" value="Unassembled WGS sequence"/>
</dbReference>
<keyword evidence="2" id="KW-1185">Reference proteome</keyword>
<accession>A0A1D2YS77</accession>
<organism evidence="1 2">
    <name type="scientific">Vulcanibacillus modesticaldus</name>
    <dbReference type="NCBI Taxonomy" id="337097"/>
    <lineage>
        <taxon>Bacteria</taxon>
        <taxon>Bacillati</taxon>
        <taxon>Bacillota</taxon>
        <taxon>Bacilli</taxon>
        <taxon>Bacillales</taxon>
        <taxon>Bacillaceae</taxon>
        <taxon>Vulcanibacillus</taxon>
    </lineage>
</organism>